<proteinExistence type="inferred from homology"/>
<comment type="catalytic activity">
    <reaction evidence="12">
        <text>n isopentenyl diphosphate + (2E,6E)-farnesyl diphosphate = a di-trans,poly-cis-polyprenyl diphosphate + n diphosphate</text>
        <dbReference type="Rhea" id="RHEA:53008"/>
        <dbReference type="Rhea" id="RHEA-COMP:19494"/>
        <dbReference type="ChEBI" id="CHEBI:33019"/>
        <dbReference type="ChEBI" id="CHEBI:128769"/>
        <dbReference type="ChEBI" id="CHEBI:136960"/>
        <dbReference type="ChEBI" id="CHEBI:175763"/>
        <dbReference type="EC" id="2.5.1.87"/>
    </reaction>
</comment>
<comment type="subcellular location">
    <subcellularLocation>
        <location evidence="2">Endoplasmic reticulum membrane</location>
    </subcellularLocation>
</comment>
<feature type="transmembrane region" description="Helical" evidence="14">
    <location>
        <begin position="21"/>
        <end position="41"/>
    </location>
</feature>
<evidence type="ECO:0000256" key="2">
    <source>
        <dbReference type="ARBA" id="ARBA00004586"/>
    </source>
</evidence>
<accession>A0A127Z7V6</accession>
<dbReference type="OrthoDB" id="3057168at2759"/>
<feature type="region of interest" description="Disordered" evidence="13">
    <location>
        <begin position="195"/>
        <end position="248"/>
    </location>
</feature>
<evidence type="ECO:0000256" key="13">
    <source>
        <dbReference type="SAM" id="MobiDB-lite"/>
    </source>
</evidence>
<comment type="similarity">
    <text evidence="4">Belongs to the UPP synthase family.</text>
</comment>
<dbReference type="PANTHER" id="PTHR21528:SF0">
    <property type="entry name" value="DEHYDRODOLICHYL DIPHOSPHATE SYNTHASE COMPLEX SUBUNIT NUS1"/>
    <property type="match status" value="1"/>
</dbReference>
<keyword evidence="10 14" id="KW-1133">Transmembrane helix</keyword>
<evidence type="ECO:0000256" key="1">
    <source>
        <dbReference type="ARBA" id="ARBA00001946"/>
    </source>
</evidence>
<keyword evidence="11 14" id="KW-0472">Membrane</keyword>
<dbReference type="EMBL" id="LK056654">
    <property type="protein sequence ID" value="CDU22174.1"/>
    <property type="molecule type" value="Genomic_DNA"/>
</dbReference>
<feature type="compositionally biased region" description="Low complexity" evidence="13">
    <location>
        <begin position="226"/>
        <end position="242"/>
    </location>
</feature>
<keyword evidence="7 14" id="KW-0812">Transmembrane</keyword>
<evidence type="ECO:0000256" key="6">
    <source>
        <dbReference type="ARBA" id="ARBA00022679"/>
    </source>
</evidence>
<reference evidence="15" key="1">
    <citation type="submission" date="2014-06" db="EMBL/GenBank/DDBJ databases">
        <authorList>
            <person name="Ju J."/>
            <person name="Zhang J."/>
        </authorList>
    </citation>
    <scope>NUCLEOTIDE SEQUENCE</scope>
    <source>
        <strain evidence="15">SscI8</strain>
    </source>
</reference>
<dbReference type="AlphaFoldDB" id="A0A127Z7V6"/>
<dbReference type="GO" id="GO:1904423">
    <property type="term" value="C:dehydrodolichyl diphosphate synthase complex"/>
    <property type="evidence" value="ECO:0007669"/>
    <property type="project" value="InterPro"/>
</dbReference>
<gene>
    <name evidence="15" type="ORF">SPSC_00804</name>
</gene>
<keyword evidence="9" id="KW-0460">Magnesium</keyword>
<evidence type="ECO:0000256" key="3">
    <source>
        <dbReference type="ARBA" id="ARBA00004922"/>
    </source>
</evidence>
<dbReference type="InterPro" id="IPR036424">
    <property type="entry name" value="UPP_synth-like_sf"/>
</dbReference>
<comment type="cofactor">
    <cofactor evidence="1">
        <name>Mg(2+)</name>
        <dbReference type="ChEBI" id="CHEBI:18420"/>
    </cofactor>
</comment>
<dbReference type="EC" id="2.5.1.87" evidence="5"/>
<evidence type="ECO:0000256" key="11">
    <source>
        <dbReference type="ARBA" id="ARBA00023136"/>
    </source>
</evidence>
<protein>
    <recommendedName>
        <fullName evidence="5">ditrans,polycis-polyprenyl diphosphate synthase [(2E,6E)-farnesyldiphosphate specific]</fullName>
        <ecNumber evidence="5">2.5.1.87</ecNumber>
    </recommendedName>
</protein>
<dbReference type="UniPathway" id="UPA00378"/>
<evidence type="ECO:0000256" key="14">
    <source>
        <dbReference type="SAM" id="Phobius"/>
    </source>
</evidence>
<evidence type="ECO:0000256" key="9">
    <source>
        <dbReference type="ARBA" id="ARBA00022842"/>
    </source>
</evidence>
<evidence type="ECO:0000256" key="8">
    <source>
        <dbReference type="ARBA" id="ARBA00022824"/>
    </source>
</evidence>
<dbReference type="GO" id="GO:0045547">
    <property type="term" value="F:ditrans,polycis-polyprenyl diphosphate synthase [(2E,6E)-farnesyl diphosphate specific] activity"/>
    <property type="evidence" value="ECO:0007669"/>
    <property type="project" value="UniProtKB-EC"/>
</dbReference>
<feature type="compositionally biased region" description="Basic and acidic residues" evidence="13">
    <location>
        <begin position="195"/>
        <end position="204"/>
    </location>
</feature>
<dbReference type="PANTHER" id="PTHR21528">
    <property type="entry name" value="DEHYDRODOLICHYL DIPHOSPHATE SYNTHASE COMPLEX SUBUNIT NUS1"/>
    <property type="match status" value="1"/>
</dbReference>
<keyword evidence="6" id="KW-0808">Transferase</keyword>
<evidence type="ECO:0000256" key="12">
    <source>
        <dbReference type="ARBA" id="ARBA00047353"/>
    </source>
</evidence>
<comment type="pathway">
    <text evidence="3">Protein modification; protein glycosylation.</text>
</comment>
<dbReference type="GO" id="GO:0005789">
    <property type="term" value="C:endoplasmic reticulum membrane"/>
    <property type="evidence" value="ECO:0007669"/>
    <property type="project" value="UniProtKB-SubCell"/>
</dbReference>
<name>A0A127Z7V6_9BASI</name>
<dbReference type="Gene3D" id="3.40.1180.10">
    <property type="entry name" value="Decaprenyl diphosphate synthase-like"/>
    <property type="match status" value="1"/>
</dbReference>
<keyword evidence="8" id="KW-0256">Endoplasmic reticulum</keyword>
<dbReference type="InterPro" id="IPR038887">
    <property type="entry name" value="Nus1/NgBR"/>
</dbReference>
<dbReference type="SUPFAM" id="SSF64005">
    <property type="entry name" value="Undecaprenyl diphosphate synthase"/>
    <property type="match status" value="1"/>
</dbReference>
<evidence type="ECO:0000313" key="15">
    <source>
        <dbReference type="EMBL" id="CDU22174.1"/>
    </source>
</evidence>
<evidence type="ECO:0000256" key="7">
    <source>
        <dbReference type="ARBA" id="ARBA00022692"/>
    </source>
</evidence>
<evidence type="ECO:0000256" key="10">
    <source>
        <dbReference type="ARBA" id="ARBA00022989"/>
    </source>
</evidence>
<evidence type="ECO:0000256" key="4">
    <source>
        <dbReference type="ARBA" id="ARBA00005432"/>
    </source>
</evidence>
<organism evidence="15">
    <name type="scientific">Sporisorium scitamineum</name>
    <dbReference type="NCBI Taxonomy" id="49012"/>
    <lineage>
        <taxon>Eukaryota</taxon>
        <taxon>Fungi</taxon>
        <taxon>Dikarya</taxon>
        <taxon>Basidiomycota</taxon>
        <taxon>Ustilaginomycotina</taxon>
        <taxon>Ustilaginomycetes</taxon>
        <taxon>Ustilaginales</taxon>
        <taxon>Ustilaginaceae</taxon>
        <taxon>Sporisorium</taxon>
    </lineage>
</organism>
<sequence>MSATRTNRAAAREGNDSITSLLLKPVLMLVFALLHILYQMVLLVRQASNAVKDATKRNLHQPPASYTSLDDLLAAHDCPSNTVRVPKHLAVVLVDAQPSSIRLYLSRFFSRLSIRDETAPNKDIWHDFRVDFHTAVQAKHCSDIAAIVHLARISGVEQLSVYTREPLPPSALQSLFRALQVGYRTKAVLAEEKEEHEAVSDMVHDTNSWSRHDKLRRRRTAKDTSSDSSSSPASLESSDSEATPSLLDDETLASSYTADSNDTPLYDATVHIRLGLDLTDAESTSDGSSGASLQVTLLSRLDGQQRFASLISADVRQRSSIYLSNTITPDIHTTLSSNKRISSSLRKPWIAKRNTWTSQLTAATLDRTLLDAGYLTEPDLLVMFGDATVKRLYGFPAWPLRVTDLFYDPNARGWGGYDGRDWIAALNKLARMEQRYGR</sequence>
<evidence type="ECO:0000256" key="5">
    <source>
        <dbReference type="ARBA" id="ARBA00012596"/>
    </source>
</evidence>